<dbReference type="SMART" id="SM00220">
    <property type="entry name" value="S_TKc"/>
    <property type="match status" value="1"/>
</dbReference>
<evidence type="ECO:0000256" key="7">
    <source>
        <dbReference type="ARBA" id="ARBA00047899"/>
    </source>
</evidence>
<feature type="transmembrane region" description="Helical" evidence="11">
    <location>
        <begin position="370"/>
        <end position="391"/>
    </location>
</feature>
<keyword evidence="11" id="KW-0812">Transmembrane</keyword>
<dbReference type="InterPro" id="IPR008271">
    <property type="entry name" value="Ser/Thr_kinase_AS"/>
</dbReference>
<feature type="compositionally biased region" description="Low complexity" evidence="10">
    <location>
        <begin position="409"/>
        <end position="418"/>
    </location>
</feature>
<sequence length="674" mass="72814">MMLKVGQYLQNRYEILSLIGTGGMSEVYQAKCHVLNRLVAIKLLKEEYSTDANFVSRFKMEAQSAAGLSHPNIVSIYDVVDEDSLHYIVMELIEGVTLKNYIRNKGRLENREAIGIAIQVAQGIAAAHDQHIVHRDIKPQNMIINKDGKVKVADFGIARAVSCQTVNGNAVGSVHYISPEQAKGEYSDARSDIYSLGITMFEMVTGKTPFEGDTPVQIALAHLQQPMPHAESLNPEVSAALSRIISRCTQKMPENRYQDCYDLISELRRALVDPEDEQLNRQAESDDAPTQVRGADNDGPTIILDRIADSAESVKRKNAKPAAEKENAGTPEKTGKPAAANGKPKNGASRGISHEANRHKHKETASLDKMLNAIGIAAAMIIVIIIIVIGVKLSGLFNDSFSDSGKSTEISAGSGTEEAASESESESGSEAESVAEESSSGEIIRLDSLNLVGMTLENAKQVLSDKKLEVKIEEENNTDVEKGKIIRYSPAEAEAGDTVTLTSSLGPEKIMVPVPNITGMSVENAKVVLETIGLSLGMETRTKDDAAAGTILSQSAEPQSEIAKGSSIDYVVSEGRDTHFVAAVNDTLSLQDYFGPSSGNTELKISIVMKQVVDGENHTKVVMDPTTIMANTALPVQYSIEGAEGVRRGTLQVLDLTNDRVLKTYNLTFVEVAK</sequence>
<dbReference type="InterPro" id="IPR017441">
    <property type="entry name" value="Protein_kinase_ATP_BS"/>
</dbReference>
<evidence type="ECO:0000256" key="3">
    <source>
        <dbReference type="ARBA" id="ARBA00022679"/>
    </source>
</evidence>
<evidence type="ECO:0000256" key="11">
    <source>
        <dbReference type="SAM" id="Phobius"/>
    </source>
</evidence>
<evidence type="ECO:0000256" key="6">
    <source>
        <dbReference type="ARBA" id="ARBA00022840"/>
    </source>
</evidence>
<evidence type="ECO:0000259" key="12">
    <source>
        <dbReference type="PROSITE" id="PS50011"/>
    </source>
</evidence>
<keyword evidence="6 9" id="KW-0067">ATP-binding</keyword>
<keyword evidence="4 9" id="KW-0547">Nucleotide-binding</keyword>
<dbReference type="InterPro" id="IPR000719">
    <property type="entry name" value="Prot_kinase_dom"/>
</dbReference>
<evidence type="ECO:0000256" key="1">
    <source>
        <dbReference type="ARBA" id="ARBA00012513"/>
    </source>
</evidence>
<feature type="domain" description="PASTA" evidence="13">
    <location>
        <begin position="447"/>
        <end position="505"/>
    </location>
</feature>
<protein>
    <recommendedName>
        <fullName evidence="1">non-specific serine/threonine protein kinase</fullName>
        <ecNumber evidence="1">2.7.11.1</ecNumber>
    </recommendedName>
</protein>
<dbReference type="Gene3D" id="1.10.510.10">
    <property type="entry name" value="Transferase(Phosphotransferase) domain 1"/>
    <property type="match status" value="1"/>
</dbReference>
<keyword evidence="15" id="KW-1185">Reference proteome</keyword>
<evidence type="ECO:0000259" key="13">
    <source>
        <dbReference type="PROSITE" id="PS51178"/>
    </source>
</evidence>
<dbReference type="Proteomes" id="UP000199820">
    <property type="component" value="Unassembled WGS sequence"/>
</dbReference>
<dbReference type="CDD" id="cd14014">
    <property type="entry name" value="STKc_PknB_like"/>
    <property type="match status" value="1"/>
</dbReference>
<keyword evidence="11" id="KW-0472">Membrane</keyword>
<keyword evidence="5 14" id="KW-0418">Kinase</keyword>
<dbReference type="FunFam" id="3.30.200.20:FF:000035">
    <property type="entry name" value="Serine/threonine protein kinase Stk1"/>
    <property type="match status" value="1"/>
</dbReference>
<keyword evidence="2 14" id="KW-0723">Serine/threonine-protein kinase</keyword>
<dbReference type="InterPro" id="IPR005543">
    <property type="entry name" value="PASTA_dom"/>
</dbReference>
<dbReference type="AlphaFoldDB" id="A0A1I0E347"/>
<dbReference type="PANTHER" id="PTHR43289:SF34">
    <property type="entry name" value="SERINE_THREONINE-PROTEIN KINASE YBDM-RELATED"/>
    <property type="match status" value="1"/>
</dbReference>
<dbReference type="Pfam" id="PF00069">
    <property type="entry name" value="Pkinase"/>
    <property type="match status" value="1"/>
</dbReference>
<evidence type="ECO:0000313" key="15">
    <source>
        <dbReference type="Proteomes" id="UP000199820"/>
    </source>
</evidence>
<dbReference type="FunFam" id="1.10.510.10:FF:000021">
    <property type="entry name" value="Serine/threonine protein kinase"/>
    <property type="match status" value="1"/>
</dbReference>
<comment type="catalytic activity">
    <reaction evidence="8">
        <text>L-seryl-[protein] + ATP = O-phospho-L-seryl-[protein] + ADP + H(+)</text>
        <dbReference type="Rhea" id="RHEA:17989"/>
        <dbReference type="Rhea" id="RHEA-COMP:9863"/>
        <dbReference type="Rhea" id="RHEA-COMP:11604"/>
        <dbReference type="ChEBI" id="CHEBI:15378"/>
        <dbReference type="ChEBI" id="CHEBI:29999"/>
        <dbReference type="ChEBI" id="CHEBI:30616"/>
        <dbReference type="ChEBI" id="CHEBI:83421"/>
        <dbReference type="ChEBI" id="CHEBI:456216"/>
        <dbReference type="EC" id="2.7.11.1"/>
    </reaction>
</comment>
<evidence type="ECO:0000256" key="2">
    <source>
        <dbReference type="ARBA" id="ARBA00022527"/>
    </source>
</evidence>
<dbReference type="EC" id="2.7.11.1" evidence="1"/>
<accession>A0A1I0E347</accession>
<feature type="region of interest" description="Disordered" evidence="10">
    <location>
        <begin position="404"/>
        <end position="439"/>
    </location>
</feature>
<dbReference type="STRING" id="1526.SAMN02910262_00604"/>
<evidence type="ECO:0000256" key="8">
    <source>
        <dbReference type="ARBA" id="ARBA00048679"/>
    </source>
</evidence>
<dbReference type="Pfam" id="PF03793">
    <property type="entry name" value="PASTA"/>
    <property type="match status" value="2"/>
</dbReference>
<name>A0A1I0E347_9FIRM</name>
<organism evidence="14 15">
    <name type="scientific">[Clostridium] aminophilum</name>
    <dbReference type="NCBI Taxonomy" id="1526"/>
    <lineage>
        <taxon>Bacteria</taxon>
        <taxon>Bacillati</taxon>
        <taxon>Bacillota</taxon>
        <taxon>Clostridia</taxon>
        <taxon>Lachnospirales</taxon>
        <taxon>Lachnospiraceae</taxon>
    </lineage>
</organism>
<dbReference type="EMBL" id="FOIL01000016">
    <property type="protein sequence ID" value="SET39290.1"/>
    <property type="molecule type" value="Genomic_DNA"/>
</dbReference>
<evidence type="ECO:0000256" key="5">
    <source>
        <dbReference type="ARBA" id="ARBA00022777"/>
    </source>
</evidence>
<evidence type="ECO:0000256" key="9">
    <source>
        <dbReference type="PROSITE-ProRule" id="PRU10141"/>
    </source>
</evidence>
<feature type="region of interest" description="Disordered" evidence="10">
    <location>
        <begin position="276"/>
        <end position="300"/>
    </location>
</feature>
<feature type="binding site" evidence="9">
    <location>
        <position position="42"/>
    </location>
    <ligand>
        <name>ATP</name>
        <dbReference type="ChEBI" id="CHEBI:30616"/>
    </ligand>
</feature>
<reference evidence="14 15" key="1">
    <citation type="submission" date="2016-10" db="EMBL/GenBank/DDBJ databases">
        <authorList>
            <person name="de Groot N.N."/>
        </authorList>
    </citation>
    <scope>NUCLEOTIDE SEQUENCE [LARGE SCALE GENOMIC DNA]</scope>
    <source>
        <strain evidence="14 15">KH1P1</strain>
    </source>
</reference>
<evidence type="ECO:0000313" key="14">
    <source>
        <dbReference type="EMBL" id="SET39290.1"/>
    </source>
</evidence>
<dbReference type="InterPro" id="IPR011009">
    <property type="entry name" value="Kinase-like_dom_sf"/>
</dbReference>
<evidence type="ECO:0000256" key="10">
    <source>
        <dbReference type="SAM" id="MobiDB-lite"/>
    </source>
</evidence>
<dbReference type="PANTHER" id="PTHR43289">
    <property type="entry name" value="MITOGEN-ACTIVATED PROTEIN KINASE KINASE KINASE 20-RELATED"/>
    <property type="match status" value="1"/>
</dbReference>
<dbReference type="PROSITE" id="PS50011">
    <property type="entry name" value="PROTEIN_KINASE_DOM"/>
    <property type="match status" value="1"/>
</dbReference>
<dbReference type="Gene3D" id="3.30.200.20">
    <property type="entry name" value="Phosphorylase Kinase, domain 1"/>
    <property type="match status" value="1"/>
</dbReference>
<proteinExistence type="predicted"/>
<dbReference type="PROSITE" id="PS00107">
    <property type="entry name" value="PROTEIN_KINASE_ATP"/>
    <property type="match status" value="1"/>
</dbReference>
<dbReference type="eggNOG" id="COG0515">
    <property type="taxonomic scope" value="Bacteria"/>
</dbReference>
<feature type="compositionally biased region" description="Acidic residues" evidence="10">
    <location>
        <begin position="419"/>
        <end position="435"/>
    </location>
</feature>
<dbReference type="OrthoDB" id="9788659at2"/>
<comment type="catalytic activity">
    <reaction evidence="7">
        <text>L-threonyl-[protein] + ATP = O-phospho-L-threonyl-[protein] + ADP + H(+)</text>
        <dbReference type="Rhea" id="RHEA:46608"/>
        <dbReference type="Rhea" id="RHEA-COMP:11060"/>
        <dbReference type="Rhea" id="RHEA-COMP:11605"/>
        <dbReference type="ChEBI" id="CHEBI:15378"/>
        <dbReference type="ChEBI" id="CHEBI:30013"/>
        <dbReference type="ChEBI" id="CHEBI:30616"/>
        <dbReference type="ChEBI" id="CHEBI:61977"/>
        <dbReference type="ChEBI" id="CHEBI:456216"/>
        <dbReference type="EC" id="2.7.11.1"/>
    </reaction>
</comment>
<gene>
    <name evidence="14" type="ORF">SAMN04487771_101620</name>
</gene>
<keyword evidence="3" id="KW-0808">Transferase</keyword>
<dbReference type="SMART" id="SM00740">
    <property type="entry name" value="PASTA"/>
    <property type="match status" value="2"/>
</dbReference>
<dbReference type="Gene3D" id="3.30.10.20">
    <property type="match status" value="2"/>
</dbReference>
<feature type="domain" description="Protein kinase" evidence="12">
    <location>
        <begin position="13"/>
        <end position="272"/>
    </location>
</feature>
<evidence type="ECO:0000256" key="4">
    <source>
        <dbReference type="ARBA" id="ARBA00022741"/>
    </source>
</evidence>
<dbReference type="CDD" id="cd06577">
    <property type="entry name" value="PASTA_pknB"/>
    <property type="match status" value="2"/>
</dbReference>
<feature type="domain" description="PASTA" evidence="13">
    <location>
        <begin position="506"/>
        <end position="574"/>
    </location>
</feature>
<dbReference type="GO" id="GO:0004674">
    <property type="term" value="F:protein serine/threonine kinase activity"/>
    <property type="evidence" value="ECO:0007669"/>
    <property type="project" value="UniProtKB-KW"/>
</dbReference>
<dbReference type="PROSITE" id="PS51178">
    <property type="entry name" value="PASTA"/>
    <property type="match status" value="2"/>
</dbReference>
<dbReference type="PROSITE" id="PS00108">
    <property type="entry name" value="PROTEIN_KINASE_ST"/>
    <property type="match status" value="1"/>
</dbReference>
<dbReference type="GO" id="GO:0005524">
    <property type="term" value="F:ATP binding"/>
    <property type="evidence" value="ECO:0007669"/>
    <property type="project" value="UniProtKB-UniRule"/>
</dbReference>
<feature type="region of interest" description="Disordered" evidence="10">
    <location>
        <begin position="312"/>
        <end position="363"/>
    </location>
</feature>
<keyword evidence="11" id="KW-1133">Transmembrane helix</keyword>
<dbReference type="SUPFAM" id="SSF56112">
    <property type="entry name" value="Protein kinase-like (PK-like)"/>
    <property type="match status" value="1"/>
</dbReference>